<evidence type="ECO:0000313" key="2">
    <source>
        <dbReference type="EMBL" id="GKX28856.1"/>
    </source>
</evidence>
<proteinExistence type="predicted"/>
<dbReference type="AlphaFoldDB" id="A0A9W5YAD0"/>
<evidence type="ECO:0000313" key="3">
    <source>
        <dbReference type="Proteomes" id="UP001144256"/>
    </source>
</evidence>
<evidence type="ECO:0000259" key="1">
    <source>
        <dbReference type="Pfam" id="PF14399"/>
    </source>
</evidence>
<protein>
    <recommendedName>
        <fullName evidence="1">Butirosin biosynthesis protein H N-terminal domain-containing protein</fullName>
    </recommendedName>
</protein>
<keyword evidence="3" id="KW-1185">Reference proteome</keyword>
<feature type="domain" description="Butirosin biosynthesis protein H N-terminal" evidence="1">
    <location>
        <begin position="16"/>
        <end position="68"/>
    </location>
</feature>
<dbReference type="Pfam" id="PF14399">
    <property type="entry name" value="BtrH_N"/>
    <property type="match status" value="1"/>
</dbReference>
<gene>
    <name evidence="2" type="ORF">SH1V18_13360</name>
</gene>
<accession>A0A9W5YAD0</accession>
<sequence>MMKKVISKFKTSGGKHCITNALKQVFQYFDFPITEEMIFGIGSGLSFVYINLQQSPLVSGRIKPFDLVLTITLVDMQ</sequence>
<dbReference type="EMBL" id="BRLB01000002">
    <property type="protein sequence ID" value="GKX28856.1"/>
    <property type="molecule type" value="Genomic_DNA"/>
</dbReference>
<dbReference type="InterPro" id="IPR026935">
    <property type="entry name" value="BtrH_N"/>
</dbReference>
<dbReference type="Proteomes" id="UP001144256">
    <property type="component" value="Unassembled WGS sequence"/>
</dbReference>
<comment type="caution">
    <text evidence="2">The sequence shown here is derived from an EMBL/GenBank/DDBJ whole genome shotgun (WGS) entry which is preliminary data.</text>
</comment>
<organism evidence="2 3">
    <name type="scientific">Vallitalea longa</name>
    <dbReference type="NCBI Taxonomy" id="2936439"/>
    <lineage>
        <taxon>Bacteria</taxon>
        <taxon>Bacillati</taxon>
        <taxon>Bacillota</taxon>
        <taxon>Clostridia</taxon>
        <taxon>Lachnospirales</taxon>
        <taxon>Vallitaleaceae</taxon>
        <taxon>Vallitalea</taxon>
    </lineage>
</organism>
<reference evidence="2" key="1">
    <citation type="submission" date="2022-06" db="EMBL/GenBank/DDBJ databases">
        <title>Vallitalea longa sp. nov., an anaerobic bacterium isolated from marine sediment.</title>
        <authorList>
            <person name="Hirano S."/>
            <person name="Terahara T."/>
            <person name="Mori K."/>
            <person name="Hamada M."/>
            <person name="Matsumoto R."/>
            <person name="Kobayashi T."/>
        </authorList>
    </citation>
    <scope>NUCLEOTIDE SEQUENCE</scope>
    <source>
        <strain evidence="2">SH18-1</strain>
    </source>
</reference>
<name>A0A9W5YAD0_9FIRM</name>